<dbReference type="CDD" id="cd00610">
    <property type="entry name" value="OAT_like"/>
    <property type="match status" value="1"/>
</dbReference>
<dbReference type="Gene3D" id="3.90.1150.10">
    <property type="entry name" value="Aspartate Aminotransferase, domain 1"/>
    <property type="match status" value="1"/>
</dbReference>
<dbReference type="InterPro" id="IPR015421">
    <property type="entry name" value="PyrdxlP-dep_Trfase_major"/>
</dbReference>
<feature type="compositionally biased region" description="Polar residues" evidence="4">
    <location>
        <begin position="1"/>
        <end position="10"/>
    </location>
</feature>
<evidence type="ECO:0000256" key="3">
    <source>
        <dbReference type="RuleBase" id="RU003560"/>
    </source>
</evidence>
<dbReference type="OrthoDB" id="9801052at2"/>
<keyword evidence="6" id="KW-1185">Reference proteome</keyword>
<proteinExistence type="inferred from homology"/>
<dbReference type="InterPro" id="IPR015422">
    <property type="entry name" value="PyrdxlP-dep_Trfase_small"/>
</dbReference>
<reference evidence="5 6" key="1">
    <citation type="submission" date="2018-12" db="EMBL/GenBank/DDBJ databases">
        <authorList>
            <person name="Yu L."/>
        </authorList>
    </citation>
    <scope>NUCLEOTIDE SEQUENCE [LARGE SCALE GENOMIC DNA]</scope>
    <source>
        <strain evidence="5 6">HAW-EB5</strain>
    </source>
</reference>
<dbReference type="RefSeq" id="WP_126507491.1">
    <property type="nucleotide sequence ID" value="NZ_RXNV01000012.1"/>
</dbReference>
<comment type="cofactor">
    <cofactor evidence="1">
        <name>pyridoxal 5'-phosphate</name>
        <dbReference type="ChEBI" id="CHEBI:597326"/>
    </cofactor>
</comment>
<gene>
    <name evidence="5" type="ORF">EKG39_18645</name>
</gene>
<evidence type="ECO:0000313" key="5">
    <source>
        <dbReference type="EMBL" id="RTR28554.1"/>
    </source>
</evidence>
<dbReference type="InterPro" id="IPR015424">
    <property type="entry name" value="PyrdxlP-dep_Trfase"/>
</dbReference>
<comment type="similarity">
    <text evidence="3">Belongs to the class-III pyridoxal-phosphate-dependent aminotransferase family.</text>
</comment>
<keyword evidence="5" id="KW-0032">Aminotransferase</keyword>
<evidence type="ECO:0000256" key="4">
    <source>
        <dbReference type="SAM" id="MobiDB-lite"/>
    </source>
</evidence>
<dbReference type="PANTHER" id="PTHR43713">
    <property type="entry name" value="GLUTAMATE-1-SEMIALDEHYDE 2,1-AMINOMUTASE"/>
    <property type="match status" value="1"/>
</dbReference>
<dbReference type="Pfam" id="PF00202">
    <property type="entry name" value="Aminotran_3"/>
    <property type="match status" value="1"/>
</dbReference>
<dbReference type="InterPro" id="IPR005814">
    <property type="entry name" value="Aminotrans_3"/>
</dbReference>
<dbReference type="GO" id="GO:0008483">
    <property type="term" value="F:transaminase activity"/>
    <property type="evidence" value="ECO:0007669"/>
    <property type="project" value="UniProtKB-KW"/>
</dbReference>
<name>A0A3S0JTC6_9GAMM</name>
<feature type="region of interest" description="Disordered" evidence="4">
    <location>
        <begin position="1"/>
        <end position="27"/>
    </location>
</feature>
<keyword evidence="2 3" id="KW-0663">Pyridoxal phosphate</keyword>
<evidence type="ECO:0000256" key="1">
    <source>
        <dbReference type="ARBA" id="ARBA00001933"/>
    </source>
</evidence>
<keyword evidence="5" id="KW-0808">Transferase</keyword>
<accession>A0A3S0JTC6</accession>
<dbReference type="Gene3D" id="3.40.640.10">
    <property type="entry name" value="Type I PLP-dependent aspartate aminotransferase-like (Major domain)"/>
    <property type="match status" value="1"/>
</dbReference>
<dbReference type="GO" id="GO:0030170">
    <property type="term" value="F:pyridoxal phosphate binding"/>
    <property type="evidence" value="ECO:0007669"/>
    <property type="project" value="InterPro"/>
</dbReference>
<dbReference type="AlphaFoldDB" id="A0A3S0JTC6"/>
<dbReference type="PANTHER" id="PTHR43713:SF3">
    <property type="entry name" value="GLUTAMATE-1-SEMIALDEHYDE 2,1-AMINOMUTASE 1, CHLOROPLASTIC-RELATED"/>
    <property type="match status" value="1"/>
</dbReference>
<dbReference type="SUPFAM" id="SSF53383">
    <property type="entry name" value="PLP-dependent transferases"/>
    <property type="match status" value="1"/>
</dbReference>
<evidence type="ECO:0000313" key="6">
    <source>
        <dbReference type="Proteomes" id="UP000282060"/>
    </source>
</evidence>
<dbReference type="EMBL" id="RXNV01000012">
    <property type="protein sequence ID" value="RTR28554.1"/>
    <property type="molecule type" value="Genomic_DNA"/>
</dbReference>
<organism evidence="5 6">
    <name type="scientific">Shewanella atlantica</name>
    <dbReference type="NCBI Taxonomy" id="271099"/>
    <lineage>
        <taxon>Bacteria</taxon>
        <taxon>Pseudomonadati</taxon>
        <taxon>Pseudomonadota</taxon>
        <taxon>Gammaproteobacteria</taxon>
        <taxon>Alteromonadales</taxon>
        <taxon>Shewanellaceae</taxon>
        <taxon>Shewanella</taxon>
    </lineage>
</organism>
<protein>
    <submittedName>
        <fullName evidence="5">Aspartate aminotransferase family protein</fullName>
    </submittedName>
</protein>
<dbReference type="Proteomes" id="UP000282060">
    <property type="component" value="Unassembled WGS sequence"/>
</dbReference>
<sequence>MEDNQNNIHRTNSSSTDNNSKKMPSNRSAELYEKALTLMPGGCSRNTVLRSPNPLYAESAKGCYVTDIEGVTRVDFANNMAALIHGHAHPKVVANVTDQLNKGSAFTLATEVEIDYAEHLCSRNKGFEKIRFVNSGTEAVMSCLKAARAYTGRPKIAKVEGAYHGLYDHAEVSQTASPANWGDESNPNSVPVAFGTPEATLNDVVVIPFNDAERAITILDKHKDELACVLVDLLPHRVGLIPASQEFVVALREWTTKHNALLVFDEVITFRNGYGGAQDNYPISPDLTAMGKMIGGGFPVGALAGRNDVMDVMNPLNDKVLFPHSGTFSANPVTMVAGLTAMTLFDREAVAKLNALGEQLRSQISEVIAIAGVPACVTGDGSMFRIHMKANPPKNYRASFADAKEGRIRTALVDHLFDNGFMMINTCSGTLSTEMTGKEINQFTQVLLDGFRKIKPLFSSGEGH</sequence>
<evidence type="ECO:0000256" key="2">
    <source>
        <dbReference type="ARBA" id="ARBA00022898"/>
    </source>
</evidence>
<comment type="caution">
    <text evidence="5">The sequence shown here is derived from an EMBL/GenBank/DDBJ whole genome shotgun (WGS) entry which is preliminary data.</text>
</comment>